<keyword evidence="2" id="KW-1185">Reference proteome</keyword>
<dbReference type="PANTHER" id="PTHR33803">
    <property type="entry name" value="IS1478 TRANSPOSASE"/>
    <property type="match status" value="1"/>
</dbReference>
<evidence type="ECO:0000313" key="2">
    <source>
        <dbReference type="Proteomes" id="UP000295277"/>
    </source>
</evidence>
<dbReference type="AlphaFoldDB" id="A0A4R1YMJ2"/>
<proteinExistence type="predicted"/>
<accession>A0A4R1YMJ2</accession>
<reference evidence="1 2" key="1">
    <citation type="submission" date="2019-03" db="EMBL/GenBank/DDBJ databases">
        <title>Genomic Encyclopedia of Type Strains, Phase IV (KMG-IV): sequencing the most valuable type-strain genomes for metagenomic binning, comparative biology and taxonomic classification.</title>
        <authorList>
            <person name="Goeker M."/>
        </authorList>
    </citation>
    <scope>NUCLEOTIDE SEQUENCE [LARGE SCALE GENOMIC DNA]</scope>
    <source>
        <strain evidence="1 2">DSM 21153</strain>
    </source>
</reference>
<gene>
    <name evidence="1" type="ORF">EV216_12442</name>
</gene>
<dbReference type="Proteomes" id="UP000295277">
    <property type="component" value="Unassembled WGS sequence"/>
</dbReference>
<dbReference type="PANTHER" id="PTHR33803:SF3">
    <property type="entry name" value="BLL1974 PROTEIN"/>
    <property type="match status" value="1"/>
</dbReference>
<sequence>MRLGFPYLDGRGGDRLWQVLSAAAPLLLRYVVRAERHQEPRGSDKLYALHEPAVDCISKGEARIRYEFGCKVGLATTLDRGFVFGMWSPPGNRSMMATPLGGH</sequence>
<comment type="caution">
    <text evidence="1">The sequence shown here is derived from an EMBL/GenBank/DDBJ whole genome shotgun (WGS) entry which is preliminary data.</text>
</comment>
<organism evidence="1 2">
    <name type="scientific">Rhodovulum steppense</name>
    <dbReference type="NCBI Taxonomy" id="540251"/>
    <lineage>
        <taxon>Bacteria</taxon>
        <taxon>Pseudomonadati</taxon>
        <taxon>Pseudomonadota</taxon>
        <taxon>Alphaproteobacteria</taxon>
        <taxon>Rhodobacterales</taxon>
        <taxon>Paracoccaceae</taxon>
        <taxon>Rhodovulum</taxon>
    </lineage>
</organism>
<name>A0A4R1YMJ2_9RHOB</name>
<protein>
    <submittedName>
        <fullName evidence="1">Uncharacterized protein</fullName>
    </submittedName>
</protein>
<dbReference type="EMBL" id="SLVM01000024">
    <property type="protein sequence ID" value="TCM78995.1"/>
    <property type="molecule type" value="Genomic_DNA"/>
</dbReference>
<evidence type="ECO:0000313" key="1">
    <source>
        <dbReference type="EMBL" id="TCM78995.1"/>
    </source>
</evidence>